<dbReference type="Pfam" id="PF06776">
    <property type="entry name" value="IalB"/>
    <property type="match status" value="1"/>
</dbReference>
<accession>A0A366DP64</accession>
<organism evidence="2 3">
    <name type="scientific">Pseudochrobactrum asaccharolyticum</name>
    <dbReference type="NCBI Taxonomy" id="354351"/>
    <lineage>
        <taxon>Bacteria</taxon>
        <taxon>Pseudomonadati</taxon>
        <taxon>Pseudomonadota</taxon>
        <taxon>Alphaproteobacteria</taxon>
        <taxon>Hyphomicrobiales</taxon>
        <taxon>Brucellaceae</taxon>
        <taxon>Pseudochrobactrum</taxon>
    </lineage>
</organism>
<dbReference type="InterPro" id="IPR038696">
    <property type="entry name" value="IalB_sf"/>
</dbReference>
<keyword evidence="3" id="KW-1185">Reference proteome</keyword>
<name>A0A366DP64_9HYPH</name>
<proteinExistence type="predicted"/>
<comment type="caution">
    <text evidence="2">The sequence shown here is derived from an EMBL/GenBank/DDBJ whole genome shotgun (WGS) entry which is preliminary data.</text>
</comment>
<reference evidence="2 3" key="1">
    <citation type="submission" date="2018-06" db="EMBL/GenBank/DDBJ databases">
        <title>Genomic Encyclopedia of Type Strains, Phase IV (KMG-IV): sequencing the most valuable type-strain genomes for metagenomic binning, comparative biology and taxonomic classification.</title>
        <authorList>
            <person name="Goeker M."/>
        </authorList>
    </citation>
    <scope>NUCLEOTIDE SEQUENCE [LARGE SCALE GENOMIC DNA]</scope>
    <source>
        <strain evidence="2 3">DSM 25619</strain>
    </source>
</reference>
<dbReference type="EMBL" id="QNRH01000009">
    <property type="protein sequence ID" value="RBO91249.1"/>
    <property type="molecule type" value="Genomic_DNA"/>
</dbReference>
<feature type="chain" id="PRO_5016670439" evidence="1">
    <location>
        <begin position="27"/>
        <end position="182"/>
    </location>
</feature>
<dbReference type="AlphaFoldDB" id="A0A366DP64"/>
<evidence type="ECO:0000256" key="1">
    <source>
        <dbReference type="SAM" id="SignalP"/>
    </source>
</evidence>
<evidence type="ECO:0000313" key="3">
    <source>
        <dbReference type="Proteomes" id="UP000252893"/>
    </source>
</evidence>
<sequence length="182" mass="19436">MHTIMKKAALTGLALLLAGAFAPVMAQETKQTENAAPSANQQTLSLATSGWQTRCSAKDRKAALECVIEASAVLNNNGQRLTDFSIRIPEPKAAPVMLLRVPLEVSLAAGVNVKVDEGKLFSYPLQTCNNNGCFIGNKLDQDLLKALIKGNNLVIAFKDTAQNDIRLLLPLNGFGDAFAAVK</sequence>
<dbReference type="InterPro" id="IPR010642">
    <property type="entry name" value="Invasion_prot_B"/>
</dbReference>
<keyword evidence="1" id="KW-0732">Signal</keyword>
<gene>
    <name evidence="2" type="ORF">DFR47_109109</name>
</gene>
<evidence type="ECO:0000313" key="2">
    <source>
        <dbReference type="EMBL" id="RBO91249.1"/>
    </source>
</evidence>
<protein>
    <submittedName>
        <fullName evidence="2">Invasion protein IalB</fullName>
    </submittedName>
</protein>
<dbReference type="OrthoDB" id="7565159at2"/>
<feature type="signal peptide" evidence="1">
    <location>
        <begin position="1"/>
        <end position="26"/>
    </location>
</feature>
<dbReference type="Gene3D" id="2.60.40.1880">
    <property type="entry name" value="Invasion associated locus B (IalB) protein"/>
    <property type="match status" value="1"/>
</dbReference>
<dbReference type="Proteomes" id="UP000252893">
    <property type="component" value="Unassembled WGS sequence"/>
</dbReference>